<evidence type="ECO:0000256" key="6">
    <source>
        <dbReference type="ARBA" id="ARBA00023306"/>
    </source>
</evidence>
<dbReference type="InterPro" id="IPR026971">
    <property type="entry name" value="CND1/NCAPD3"/>
</dbReference>
<dbReference type="GO" id="GO:0007076">
    <property type="term" value="P:mitotic chromosome condensation"/>
    <property type="evidence" value="ECO:0007669"/>
    <property type="project" value="InterPro"/>
</dbReference>
<feature type="domain" description="Condensin complex subunit 1 C-terminal" evidence="8">
    <location>
        <begin position="1014"/>
        <end position="1179"/>
    </location>
</feature>
<dbReference type="GO" id="GO:0000779">
    <property type="term" value="C:condensed chromosome, centromeric region"/>
    <property type="evidence" value="ECO:0007669"/>
    <property type="project" value="TreeGrafter"/>
</dbReference>
<gene>
    <name evidence="9" type="ORF">Pcinc_027269</name>
</gene>
<reference evidence="9" key="1">
    <citation type="submission" date="2023-10" db="EMBL/GenBank/DDBJ databases">
        <title>Genome assemblies of two species of porcelain crab, Petrolisthes cinctipes and Petrolisthes manimaculis (Anomura: Porcellanidae).</title>
        <authorList>
            <person name="Angst P."/>
        </authorList>
    </citation>
    <scope>NUCLEOTIDE SEQUENCE</scope>
    <source>
        <strain evidence="9">PB745_01</strain>
        <tissue evidence="9">Gill</tissue>
    </source>
</reference>
<dbReference type="PANTHER" id="PTHR14222">
    <property type="entry name" value="CONDENSIN"/>
    <property type="match status" value="1"/>
</dbReference>
<comment type="caution">
    <text evidence="9">The sequence shown here is derived from an EMBL/GenBank/DDBJ whole genome shotgun (WGS) entry which is preliminary data.</text>
</comment>
<dbReference type="GO" id="GO:0042393">
    <property type="term" value="F:histone binding"/>
    <property type="evidence" value="ECO:0007669"/>
    <property type="project" value="TreeGrafter"/>
</dbReference>
<dbReference type="GO" id="GO:0010032">
    <property type="term" value="P:meiotic chromosome condensation"/>
    <property type="evidence" value="ECO:0007669"/>
    <property type="project" value="TreeGrafter"/>
</dbReference>
<feature type="region of interest" description="Disordered" evidence="7">
    <location>
        <begin position="1558"/>
        <end position="1672"/>
    </location>
</feature>
<dbReference type="PANTHER" id="PTHR14222:SF1">
    <property type="entry name" value="CONDENSIN-2 COMPLEX SUBUNIT D3"/>
    <property type="match status" value="1"/>
</dbReference>
<evidence type="ECO:0000313" key="10">
    <source>
        <dbReference type="Proteomes" id="UP001286313"/>
    </source>
</evidence>
<feature type="compositionally biased region" description="Low complexity" evidence="7">
    <location>
        <begin position="954"/>
        <end position="966"/>
    </location>
</feature>
<feature type="compositionally biased region" description="Basic and acidic residues" evidence="7">
    <location>
        <begin position="439"/>
        <end position="454"/>
    </location>
</feature>
<dbReference type="InterPro" id="IPR032682">
    <property type="entry name" value="Cnd1_C"/>
</dbReference>
<dbReference type="Gene3D" id="1.25.10.10">
    <property type="entry name" value="Leucine-rich Repeat Variant"/>
    <property type="match status" value="2"/>
</dbReference>
<evidence type="ECO:0000256" key="7">
    <source>
        <dbReference type="SAM" id="MobiDB-lite"/>
    </source>
</evidence>
<dbReference type="InterPro" id="IPR011989">
    <property type="entry name" value="ARM-like"/>
</dbReference>
<dbReference type="Pfam" id="PF12765">
    <property type="entry name" value="Cohesin_HEAT"/>
    <property type="match status" value="1"/>
</dbReference>
<feature type="region of interest" description="Disordered" evidence="7">
    <location>
        <begin position="947"/>
        <end position="966"/>
    </location>
</feature>
<accession>A0AAE1F4E1</accession>
<dbReference type="Proteomes" id="UP001286313">
    <property type="component" value="Unassembled WGS sequence"/>
</dbReference>
<keyword evidence="6" id="KW-0131">Cell cycle</keyword>
<feature type="compositionally biased region" description="Basic and acidic residues" evidence="7">
    <location>
        <begin position="1327"/>
        <end position="1342"/>
    </location>
</feature>
<dbReference type="GO" id="GO:0005634">
    <property type="term" value="C:nucleus"/>
    <property type="evidence" value="ECO:0007669"/>
    <property type="project" value="UniProtKB-SubCell"/>
</dbReference>
<evidence type="ECO:0000256" key="4">
    <source>
        <dbReference type="ARBA" id="ARBA00023067"/>
    </source>
</evidence>
<evidence type="ECO:0000259" key="8">
    <source>
        <dbReference type="Pfam" id="PF12717"/>
    </source>
</evidence>
<proteinExistence type="predicted"/>
<evidence type="ECO:0000256" key="2">
    <source>
        <dbReference type="ARBA" id="ARBA00022618"/>
    </source>
</evidence>
<feature type="compositionally biased region" description="Basic residues" evidence="7">
    <location>
        <begin position="1663"/>
        <end position="1672"/>
    </location>
</feature>
<keyword evidence="2" id="KW-0132">Cell division</keyword>
<dbReference type="GO" id="GO:0051301">
    <property type="term" value="P:cell division"/>
    <property type="evidence" value="ECO:0007669"/>
    <property type="project" value="UniProtKB-KW"/>
</dbReference>
<keyword evidence="4" id="KW-0226">DNA condensation</keyword>
<protein>
    <recommendedName>
        <fullName evidence="8">Condensin complex subunit 1 C-terminal domain-containing protein</fullName>
    </recommendedName>
</protein>
<evidence type="ECO:0000256" key="5">
    <source>
        <dbReference type="ARBA" id="ARBA00023242"/>
    </source>
</evidence>
<sequence>MAEAAGVGRMLQVLEFLSKFSLEKLDHNWVKRIIDCDFTETEDLPPEFEEHHFNTNIRNLFDAVNSVCRQWVDTIPPVTEEETNKRRSALSIPLDDETSLFTRFWVELSKDVKGLMALIFHYSCVGQRYDARESDRDLGTQAASLYFLILSIPGSTAFRFFHPVLYLKALDILRLSTKLRVGLSSPKKNLGGPARGIQRSRSQSQDDHLLADVDDEEEAESVMLTPVEAQRLIRTLNILLNDLLKLTERFSLKHSAECLDESIGIVIEVSRSETHNAQAIFVGRHGPATVTALAYNAYVAIQSFCNPIHGKVEKTVVLIMKHIMHNILMNARGTSDLSTRSLGVIRDHSQIFVKYLLTQVREDAHQGVYILIQQLCIRVPDRAEFRQKTSQSVVEILRYLPVKVYIRLMKWFFKFSHNEKAGHRLFMLEVISKMLGEEERQVDGDNKKEQEKNQQQRHSCTPIPEEEKEKEMTEEYGDEERENSFLNVTVDHPVEVPPDRNILSHKFLLSIIFSRCRDNAASVRSKALALLAECTFSTNPTITLAMKHIFLRQRPTVFTTPHISPNNINIESPLDLENDLGEEDEDLHFPNASMVVAMLLRRAQDDKVTVRKSALQVVENLMRLDNEMLSEKNLEVLVEHCRDPALVMRKQMLTSLTALLECYPEHDTVTAIWCRGVLPLVLDPEARVQERVIEIVDQVMLRRMVVEGHPQGNTPAAKLPWRILTTLTKCTFHKFLNKVLQMWSKSELMSPYILTTVKTHIGHENDEEAWTLLALLSAYMTIEDAGFALDYFEQHCQGISEIGSYTLLQVLRVVCNSIRHVPGDRAESLQQQLLRPVSSFTVGAELISSMMDTVTLLSYTLHGEEEKGQKAIEKWAAPLLTACDDHLKLVLFETSDPLDKKGEEKLFRHLFTLGEAAMLCPQKVNKRMFLMLQSIIFSESEQGSGVGRKQAVGPIPSSQTQSSQPTTIAFHPTKRVQALAVVTLGKMFLQHEEQAKRIIPALGKMLDTTKHSALKINIVFTLADMCVRYATLVDPLMPQVTACLRDPCLQVRRTTLTLLINLLQEDYLKLKGSFFYRILQCLTDDDEEIRSTATFYVTERLLKRFPKILCQHFIECIFHYNCYEEHESYNRFSQSVQEKKLFSLAGKEHWEERHTIYHFMLDHMPDDQRFLTTQRLCQDVLGGVVDGRIKLTPSSLPMLEDTLTILRSDEIKLASLKSRPEDNDHPTDQEEQAVMAGMAVKKKIISQVVKCNMIENIVPIMIAVKHKLEEQRSPLMKHLLLFFKEIMKDYKNEVKEILAGDKQLAKEIEFDLRRFDQEQWTDEGEVEKEKKEHQQKIDEKETGSGVKVPKVGDKGNKALNDSDGSSPLPDKQPDQELDNVPTPRIPILVPVTPAISKNQLLRLTKEVSVARRMSVAGNLPPQEQNVGKSQRRVSIADFRNSQIEPETKTTDDTHVDPRPICTQEPIAVQTGKEKEKTHTPHKGKTREELLRAVSTPHGEQSVINNITFIDETQELSAIGINATTLADIDSADSAGPKLLLHLTSPEAFAKESDFSRLRKTNRNLNPELRVGKKSKKSKERRTTGGLFESYTEVRESEAESLDGSDVSTASAQSFTSMKASKKKKASSLEGKKSSNVKRTRDMASLSPDPAQTRQLDLAPIRKPIQKKSKSKK</sequence>
<dbReference type="Pfam" id="PF12717">
    <property type="entry name" value="Cnd1"/>
    <property type="match status" value="1"/>
</dbReference>
<dbReference type="InterPro" id="IPR016024">
    <property type="entry name" value="ARM-type_fold"/>
</dbReference>
<feature type="region of interest" description="Disordered" evidence="7">
    <location>
        <begin position="186"/>
        <end position="209"/>
    </location>
</feature>
<organism evidence="9 10">
    <name type="scientific">Petrolisthes cinctipes</name>
    <name type="common">Flat porcelain crab</name>
    <dbReference type="NCBI Taxonomy" id="88211"/>
    <lineage>
        <taxon>Eukaryota</taxon>
        <taxon>Metazoa</taxon>
        <taxon>Ecdysozoa</taxon>
        <taxon>Arthropoda</taxon>
        <taxon>Crustacea</taxon>
        <taxon>Multicrustacea</taxon>
        <taxon>Malacostraca</taxon>
        <taxon>Eumalacostraca</taxon>
        <taxon>Eucarida</taxon>
        <taxon>Decapoda</taxon>
        <taxon>Pleocyemata</taxon>
        <taxon>Anomura</taxon>
        <taxon>Galatheoidea</taxon>
        <taxon>Porcellanidae</taxon>
        <taxon>Petrolisthes</taxon>
    </lineage>
</organism>
<feature type="region of interest" description="Disordered" evidence="7">
    <location>
        <begin position="1321"/>
        <end position="1384"/>
    </location>
</feature>
<evidence type="ECO:0000313" key="9">
    <source>
        <dbReference type="EMBL" id="KAK3867255.1"/>
    </source>
</evidence>
<name>A0AAE1F4E1_PETCI</name>
<evidence type="ECO:0000256" key="3">
    <source>
        <dbReference type="ARBA" id="ARBA00022776"/>
    </source>
</evidence>
<dbReference type="InterPro" id="IPR026003">
    <property type="entry name" value="Cohesin_HEAT"/>
</dbReference>
<feature type="region of interest" description="Disordered" evidence="7">
    <location>
        <begin position="439"/>
        <end position="481"/>
    </location>
</feature>
<dbReference type="SUPFAM" id="SSF48371">
    <property type="entry name" value="ARM repeat"/>
    <property type="match status" value="1"/>
</dbReference>
<keyword evidence="5" id="KW-0539">Nucleus</keyword>
<dbReference type="EMBL" id="JAWQEG010003248">
    <property type="protein sequence ID" value="KAK3867255.1"/>
    <property type="molecule type" value="Genomic_DNA"/>
</dbReference>
<dbReference type="GO" id="GO:0000796">
    <property type="term" value="C:condensin complex"/>
    <property type="evidence" value="ECO:0007669"/>
    <property type="project" value="TreeGrafter"/>
</dbReference>
<keyword evidence="3" id="KW-0498">Mitosis</keyword>
<keyword evidence="10" id="KW-1185">Reference proteome</keyword>
<evidence type="ECO:0000256" key="1">
    <source>
        <dbReference type="ARBA" id="ARBA00004123"/>
    </source>
</evidence>
<comment type="subcellular location">
    <subcellularLocation>
        <location evidence="1">Nucleus</location>
    </subcellularLocation>
</comment>